<dbReference type="InterPro" id="IPR036388">
    <property type="entry name" value="WH-like_DNA-bd_sf"/>
</dbReference>
<dbReference type="AlphaFoldDB" id="A0A923IDW2"/>
<dbReference type="SMART" id="SM00347">
    <property type="entry name" value="HTH_MARR"/>
    <property type="match status" value="1"/>
</dbReference>
<evidence type="ECO:0000256" key="2">
    <source>
        <dbReference type="ARBA" id="ARBA00023125"/>
    </source>
</evidence>
<evidence type="ECO:0000313" key="6">
    <source>
        <dbReference type="Proteomes" id="UP000659630"/>
    </source>
</evidence>
<keyword evidence="3" id="KW-0804">Transcription</keyword>
<feature type="domain" description="HTH marR-type" evidence="4">
    <location>
        <begin position="5"/>
        <end position="143"/>
    </location>
</feature>
<dbReference type="InterPro" id="IPR000835">
    <property type="entry name" value="HTH_MarR-typ"/>
</dbReference>
<dbReference type="Proteomes" id="UP000659630">
    <property type="component" value="Unassembled WGS sequence"/>
</dbReference>
<dbReference type="PROSITE" id="PS50995">
    <property type="entry name" value="HTH_MARR_2"/>
    <property type="match status" value="1"/>
</dbReference>
<dbReference type="GO" id="GO:0003700">
    <property type="term" value="F:DNA-binding transcription factor activity"/>
    <property type="evidence" value="ECO:0007669"/>
    <property type="project" value="InterPro"/>
</dbReference>
<keyword evidence="1" id="KW-0805">Transcription regulation</keyword>
<name>A0A923IDW2_9FIRM</name>
<reference evidence="5" key="1">
    <citation type="submission" date="2020-08" db="EMBL/GenBank/DDBJ databases">
        <title>Genome public.</title>
        <authorList>
            <person name="Liu C."/>
            <person name="Sun Q."/>
        </authorList>
    </citation>
    <scope>NUCLEOTIDE SEQUENCE</scope>
    <source>
        <strain evidence="5">BX8</strain>
    </source>
</reference>
<organism evidence="5 6">
    <name type="scientific">Anaerofilum hominis</name>
    <dbReference type="NCBI Taxonomy" id="2763016"/>
    <lineage>
        <taxon>Bacteria</taxon>
        <taxon>Bacillati</taxon>
        <taxon>Bacillota</taxon>
        <taxon>Clostridia</taxon>
        <taxon>Eubacteriales</taxon>
        <taxon>Oscillospiraceae</taxon>
        <taxon>Anaerofilum</taxon>
    </lineage>
</organism>
<keyword evidence="6" id="KW-1185">Reference proteome</keyword>
<dbReference type="Pfam" id="PF01047">
    <property type="entry name" value="MarR"/>
    <property type="match status" value="1"/>
</dbReference>
<dbReference type="PANTHER" id="PTHR42756:SF1">
    <property type="entry name" value="TRANSCRIPTIONAL REPRESSOR OF EMRAB OPERON"/>
    <property type="match status" value="1"/>
</dbReference>
<dbReference type="InterPro" id="IPR036390">
    <property type="entry name" value="WH_DNA-bd_sf"/>
</dbReference>
<dbReference type="Gene3D" id="1.10.10.10">
    <property type="entry name" value="Winged helix-like DNA-binding domain superfamily/Winged helix DNA-binding domain"/>
    <property type="match status" value="1"/>
</dbReference>
<evidence type="ECO:0000259" key="4">
    <source>
        <dbReference type="PROSITE" id="PS50995"/>
    </source>
</evidence>
<proteinExistence type="predicted"/>
<evidence type="ECO:0000256" key="1">
    <source>
        <dbReference type="ARBA" id="ARBA00023015"/>
    </source>
</evidence>
<dbReference type="GO" id="GO:0003677">
    <property type="term" value="F:DNA binding"/>
    <property type="evidence" value="ECO:0007669"/>
    <property type="project" value="UniProtKB-KW"/>
</dbReference>
<evidence type="ECO:0000256" key="3">
    <source>
        <dbReference type="ARBA" id="ARBA00023163"/>
    </source>
</evidence>
<dbReference type="RefSeq" id="WP_186887740.1">
    <property type="nucleotide sequence ID" value="NZ_JACONZ010000002.1"/>
</dbReference>
<comment type="caution">
    <text evidence="5">The sequence shown here is derived from an EMBL/GenBank/DDBJ whole genome shotgun (WGS) entry which is preliminary data.</text>
</comment>
<dbReference type="EMBL" id="JACONZ010000002">
    <property type="protein sequence ID" value="MBC5581385.1"/>
    <property type="molecule type" value="Genomic_DNA"/>
</dbReference>
<protein>
    <submittedName>
        <fullName evidence="5">MarR family transcriptional regulator</fullName>
    </submittedName>
</protein>
<dbReference type="PANTHER" id="PTHR42756">
    <property type="entry name" value="TRANSCRIPTIONAL REGULATOR, MARR"/>
    <property type="match status" value="1"/>
</dbReference>
<evidence type="ECO:0000313" key="5">
    <source>
        <dbReference type="EMBL" id="MBC5581385.1"/>
    </source>
</evidence>
<keyword evidence="2" id="KW-0238">DNA-binding</keyword>
<sequence>MKHSEAQLNRFLVEVFHDVMRLEEQELLKGPFKNLSVSEMHVIEAACDGQDKSSNSMAALAARLRVSAGTLTIAVKTLEQKGYLLRERSRSDRRRVLVAPTSLGRKAYDVHRQFHERLVAAVAENLSPAGMDALAQALSTLHRFFDSL</sequence>
<accession>A0A923IDW2</accession>
<dbReference type="SUPFAM" id="SSF46785">
    <property type="entry name" value="Winged helix' DNA-binding domain"/>
    <property type="match status" value="1"/>
</dbReference>
<gene>
    <name evidence="5" type="ORF">H8S23_07665</name>
</gene>